<reference evidence="2 4" key="1">
    <citation type="submission" date="2015-11" db="EMBL/GenBank/DDBJ databases">
        <title>Expanding the genomic diversity of Burkholderia species for the development of highly accurate diagnostics.</title>
        <authorList>
            <person name="Sahl J."/>
            <person name="Keim P."/>
            <person name="Wagner D."/>
        </authorList>
    </citation>
    <scope>NUCLEOTIDE SEQUENCE [LARGE SCALE GENOMIC DNA]</scope>
    <source>
        <strain evidence="2 4">MSMB2087WGS</strain>
    </source>
</reference>
<name>A0A107YBB5_9BURK</name>
<comment type="caution">
    <text evidence="2">The sequence shown here is derived from an EMBL/GenBank/DDBJ whole genome shotgun (WGS) entry which is preliminary data.</text>
</comment>
<evidence type="ECO:0000313" key="3">
    <source>
        <dbReference type="EMBL" id="KWZ61914.1"/>
    </source>
</evidence>
<dbReference type="RefSeq" id="WP_042586570.1">
    <property type="nucleotide sequence ID" value="NZ_CM003771.1"/>
</dbReference>
<dbReference type="Proteomes" id="UP000060630">
    <property type="component" value="Unassembled WGS sequence"/>
</dbReference>
<feature type="domain" description="Autotransporter" evidence="1">
    <location>
        <begin position="3"/>
        <end position="73"/>
    </location>
</feature>
<gene>
    <name evidence="3" type="ORF">WK57_15850</name>
    <name evidence="2" type="ORF">WL29_14940</name>
</gene>
<dbReference type="GO" id="GO:0019867">
    <property type="term" value="C:outer membrane"/>
    <property type="evidence" value="ECO:0007669"/>
    <property type="project" value="InterPro"/>
</dbReference>
<dbReference type="EMBL" id="LPHD01000018">
    <property type="protein sequence ID" value="KWA85714.1"/>
    <property type="molecule type" value="Genomic_DNA"/>
</dbReference>
<organism evidence="2 4">
    <name type="scientific">Burkholderia ubonensis</name>
    <dbReference type="NCBI Taxonomy" id="101571"/>
    <lineage>
        <taxon>Bacteria</taxon>
        <taxon>Pseudomonadati</taxon>
        <taxon>Pseudomonadota</taxon>
        <taxon>Betaproteobacteria</taxon>
        <taxon>Burkholderiales</taxon>
        <taxon>Burkholderiaceae</taxon>
        <taxon>Burkholderia</taxon>
        <taxon>Burkholderia cepacia complex</taxon>
    </lineage>
</organism>
<accession>A0A107YBB5</accession>
<dbReference type="EMBL" id="LNJU01000001">
    <property type="protein sequence ID" value="KWZ61914.1"/>
    <property type="molecule type" value="Genomic_DNA"/>
</dbReference>
<dbReference type="Gene3D" id="2.40.128.130">
    <property type="entry name" value="Autotransporter beta-domain"/>
    <property type="match status" value="1"/>
</dbReference>
<dbReference type="InterPro" id="IPR036709">
    <property type="entry name" value="Autotransporte_beta_dom_sf"/>
</dbReference>
<evidence type="ECO:0000313" key="2">
    <source>
        <dbReference type="EMBL" id="KWA85714.1"/>
    </source>
</evidence>
<dbReference type="NCBIfam" id="TIGR01414">
    <property type="entry name" value="autotrans_barl"/>
    <property type="match status" value="1"/>
</dbReference>
<dbReference type="InterPro" id="IPR005546">
    <property type="entry name" value="Autotransporte_beta"/>
</dbReference>
<evidence type="ECO:0000313" key="5">
    <source>
        <dbReference type="Proteomes" id="UP000070119"/>
    </source>
</evidence>
<dbReference type="InterPro" id="IPR006315">
    <property type="entry name" value="OM_autotransptr_brl_dom"/>
</dbReference>
<reference evidence="3 5" key="2">
    <citation type="submission" date="2015-11" db="EMBL/GenBank/DDBJ databases">
        <authorList>
            <person name="Sahl J."/>
            <person name="Wagner D."/>
            <person name="Keim P."/>
        </authorList>
    </citation>
    <scope>NUCLEOTIDE SEQUENCE [LARGE SCALE GENOMIC DNA]</scope>
    <source>
        <strain evidence="3 5">MSMB1157</strain>
    </source>
</reference>
<dbReference type="Proteomes" id="UP000070119">
    <property type="component" value="Chromosome 1"/>
</dbReference>
<dbReference type="SUPFAM" id="SSF103515">
    <property type="entry name" value="Autotransporter"/>
    <property type="match status" value="1"/>
</dbReference>
<evidence type="ECO:0000259" key="1">
    <source>
        <dbReference type="Pfam" id="PF03797"/>
    </source>
</evidence>
<proteinExistence type="predicted"/>
<evidence type="ECO:0000313" key="4">
    <source>
        <dbReference type="Proteomes" id="UP000060630"/>
    </source>
</evidence>
<dbReference type="AlphaFoldDB" id="A0A107YBB5"/>
<sequence length="96" mass="10370">MPTRVGVRVHGVTAMPAGRELRPFIEASWWHGPGSRSLTLDGNAFSFSVPRDRAALRIGATGQIAKRFAVSASIGVEGNLSDYSVVKGQLAAKYRW</sequence>
<protein>
    <recommendedName>
        <fullName evidence="1">Autotransporter domain-containing protein</fullName>
    </recommendedName>
</protein>
<dbReference type="Pfam" id="PF03797">
    <property type="entry name" value="Autotransporter"/>
    <property type="match status" value="1"/>
</dbReference>